<dbReference type="Proteomes" id="UP000254866">
    <property type="component" value="Unassembled WGS sequence"/>
</dbReference>
<organism evidence="4 5">
    <name type="scientific">Venustampulla echinocandica</name>
    <dbReference type="NCBI Taxonomy" id="2656787"/>
    <lineage>
        <taxon>Eukaryota</taxon>
        <taxon>Fungi</taxon>
        <taxon>Dikarya</taxon>
        <taxon>Ascomycota</taxon>
        <taxon>Pezizomycotina</taxon>
        <taxon>Leotiomycetes</taxon>
        <taxon>Helotiales</taxon>
        <taxon>Pleuroascaceae</taxon>
        <taxon>Venustampulla</taxon>
    </lineage>
</organism>
<protein>
    <submittedName>
        <fullName evidence="4">Carboxyl-terminal proteinase</fullName>
    </submittedName>
</protein>
<proteinExistence type="predicted"/>
<dbReference type="PANTHER" id="PTHR31589:SF110">
    <property type="entry name" value="PROTEIN, PUTATIVE (DUF239)-RELATED"/>
    <property type="match status" value="1"/>
</dbReference>
<evidence type="ECO:0000259" key="3">
    <source>
        <dbReference type="PROSITE" id="PS52045"/>
    </source>
</evidence>
<name>A0A370TKB3_9HELO</name>
<feature type="signal peptide" evidence="2">
    <location>
        <begin position="1"/>
        <end position="24"/>
    </location>
</feature>
<sequence>MSSPPLRDLLLLFLFSTFFVCGASKPTSYPNKNGEQAKHKRASLNVLKTTVTDTQTIDWISLDSQGEIAQAPPPRTPRNTPRPLAELELPGAELGPPGTVPVSRADPDYLAKASAKELPGTQSLKRQSSNAGVHWYVSSNQTVDNIGGSCVFSLFAPFTERTADFSLLQTAVTRQNVLWTGGRGPPTPITQTVEAGWINFIDQVAQPHLFTFYTTNGYIRDGDNQGGWNTEHTGWVQVDPTIHPGSVFTPLSTDGGAQNNLKIEYALFQDHWWLGVEDRWIGYYPASLFSSISSDPASTTLAGGSDSIHYYGEVFNSEETLTTTDMGSGQFANTGYGHAGYILNMTYTNTNNVSTPYNAVFTDTDVTRYTHEAHLLSGTDMGSYAFIGGPGAGGVVGG</sequence>
<feature type="compositionally biased region" description="Low complexity" evidence="1">
    <location>
        <begin position="77"/>
        <end position="97"/>
    </location>
</feature>
<feature type="domain" description="Neprosin PEP catalytic" evidence="3">
    <location>
        <begin position="126"/>
        <end position="396"/>
    </location>
</feature>
<dbReference type="PROSITE" id="PS52045">
    <property type="entry name" value="NEPROSIN_PEP_CD"/>
    <property type="match status" value="1"/>
</dbReference>
<keyword evidence="5" id="KW-1185">Reference proteome</keyword>
<evidence type="ECO:0000313" key="5">
    <source>
        <dbReference type="Proteomes" id="UP000254866"/>
    </source>
</evidence>
<dbReference type="EMBL" id="NPIC01000005">
    <property type="protein sequence ID" value="RDL35961.1"/>
    <property type="molecule type" value="Genomic_DNA"/>
</dbReference>
<evidence type="ECO:0000256" key="1">
    <source>
        <dbReference type="SAM" id="MobiDB-lite"/>
    </source>
</evidence>
<dbReference type="STRING" id="2656787.A0A370TKB3"/>
<accession>A0A370TKB3</accession>
<dbReference type="OrthoDB" id="1858978at2759"/>
<reference evidence="4 5" key="1">
    <citation type="journal article" date="2018" name="IMA Fungus">
        <title>IMA Genome-F 9: Draft genome sequence of Annulohypoxylon stygium, Aspergillus mulundensis, Berkeleyomyces basicola (syn. Thielaviopsis basicola), Ceratocystis smalleyi, two Cercospora beticola strains, Coleophoma cylindrospora, Fusarium fracticaudum, Phialophora cf. hyalina, and Morchella septimelata.</title>
        <authorList>
            <person name="Wingfield B.D."/>
            <person name="Bills G.F."/>
            <person name="Dong Y."/>
            <person name="Huang W."/>
            <person name="Nel W.J."/>
            <person name="Swalarsk-Parry B.S."/>
            <person name="Vaghefi N."/>
            <person name="Wilken P.M."/>
            <person name="An Z."/>
            <person name="de Beer Z.W."/>
            <person name="De Vos L."/>
            <person name="Chen L."/>
            <person name="Duong T.A."/>
            <person name="Gao Y."/>
            <person name="Hammerbacher A."/>
            <person name="Kikkert J.R."/>
            <person name="Li Y."/>
            <person name="Li H."/>
            <person name="Li K."/>
            <person name="Li Q."/>
            <person name="Liu X."/>
            <person name="Ma X."/>
            <person name="Naidoo K."/>
            <person name="Pethybridge S.J."/>
            <person name="Sun J."/>
            <person name="Steenkamp E.T."/>
            <person name="van der Nest M.A."/>
            <person name="van Wyk S."/>
            <person name="Wingfield M.J."/>
            <person name="Xiong C."/>
            <person name="Yue Q."/>
            <person name="Zhang X."/>
        </authorList>
    </citation>
    <scope>NUCLEOTIDE SEQUENCE [LARGE SCALE GENOMIC DNA]</scope>
    <source>
        <strain evidence="4 5">BP 5553</strain>
    </source>
</reference>
<feature type="region of interest" description="Disordered" evidence="1">
    <location>
        <begin position="63"/>
        <end position="99"/>
    </location>
</feature>
<evidence type="ECO:0000313" key="4">
    <source>
        <dbReference type="EMBL" id="RDL35961.1"/>
    </source>
</evidence>
<dbReference type="PANTHER" id="PTHR31589">
    <property type="entry name" value="PROTEIN, PUTATIVE (DUF239)-RELATED-RELATED"/>
    <property type="match status" value="1"/>
</dbReference>
<keyword evidence="2" id="KW-0732">Signal</keyword>
<dbReference type="RefSeq" id="XP_031868617.1">
    <property type="nucleotide sequence ID" value="XM_032015196.1"/>
</dbReference>
<dbReference type="GeneID" id="43599422"/>
<dbReference type="InterPro" id="IPR053168">
    <property type="entry name" value="Glutamic_endopeptidase"/>
</dbReference>
<evidence type="ECO:0000256" key="2">
    <source>
        <dbReference type="SAM" id="SignalP"/>
    </source>
</evidence>
<comment type="caution">
    <text evidence="4">The sequence shown here is derived from an EMBL/GenBank/DDBJ whole genome shotgun (WGS) entry which is preliminary data.</text>
</comment>
<dbReference type="Pfam" id="PF03080">
    <property type="entry name" value="Neprosin"/>
    <property type="match status" value="1"/>
</dbReference>
<dbReference type="InterPro" id="IPR004314">
    <property type="entry name" value="Neprosin"/>
</dbReference>
<gene>
    <name evidence="4" type="ORF">BP5553_06573</name>
</gene>
<dbReference type="AlphaFoldDB" id="A0A370TKB3"/>
<feature type="chain" id="PRO_5016704090" evidence="2">
    <location>
        <begin position="25"/>
        <end position="398"/>
    </location>
</feature>